<dbReference type="InterPro" id="IPR009080">
    <property type="entry name" value="tRNAsynth_Ia_anticodon-bd"/>
</dbReference>
<keyword evidence="5 13" id="KW-0436">Ligase</keyword>
<dbReference type="Pfam" id="PF02214">
    <property type="entry name" value="BTB_2"/>
    <property type="match status" value="1"/>
</dbReference>
<dbReference type="NCBIfam" id="TIGR00392">
    <property type="entry name" value="ileS"/>
    <property type="match status" value="1"/>
</dbReference>
<dbReference type="SUPFAM" id="SSF47323">
    <property type="entry name" value="Anticodon-binding domain of a subclass of class I aminoacyl-tRNA synthetases"/>
    <property type="match status" value="1"/>
</dbReference>
<dbReference type="HAMAP" id="MF_02002">
    <property type="entry name" value="Ile_tRNA_synth_type1"/>
    <property type="match status" value="1"/>
</dbReference>
<dbReference type="InterPro" id="IPR001412">
    <property type="entry name" value="aa-tRNA-synth_I_CS"/>
</dbReference>
<dbReference type="SUPFAM" id="SSF50677">
    <property type="entry name" value="ValRS/IleRS/LeuRS editing domain"/>
    <property type="match status" value="1"/>
</dbReference>
<evidence type="ECO:0000256" key="10">
    <source>
        <dbReference type="ARBA" id="ARBA00032665"/>
    </source>
</evidence>
<evidence type="ECO:0000256" key="14">
    <source>
        <dbReference type="SAM" id="Coils"/>
    </source>
</evidence>
<keyword evidence="14" id="KW-0175">Coiled coil</keyword>
<dbReference type="InterPro" id="IPR002300">
    <property type="entry name" value="aa-tRNA-synth_Ia"/>
</dbReference>
<dbReference type="Gene3D" id="3.30.710.10">
    <property type="entry name" value="Potassium Channel Kv1.1, Chain A"/>
    <property type="match status" value="1"/>
</dbReference>
<dbReference type="FunFam" id="3.40.50.620:FF:000111">
    <property type="entry name" value="Mitochondrial isoleucyl-tRNA synthetase"/>
    <property type="match status" value="1"/>
</dbReference>
<feature type="coiled-coil region" evidence="14">
    <location>
        <begin position="932"/>
        <end position="969"/>
    </location>
</feature>
<dbReference type="GO" id="GO:0002161">
    <property type="term" value="F:aminoacyl-tRNA deacylase activity"/>
    <property type="evidence" value="ECO:0007669"/>
    <property type="project" value="InterPro"/>
</dbReference>
<dbReference type="GO" id="GO:0051260">
    <property type="term" value="P:protein homooligomerization"/>
    <property type="evidence" value="ECO:0007669"/>
    <property type="project" value="InterPro"/>
</dbReference>
<dbReference type="CDD" id="cd07960">
    <property type="entry name" value="Anticodon_Ia_Ile_BEm"/>
    <property type="match status" value="1"/>
</dbReference>
<evidence type="ECO:0000313" key="16">
    <source>
        <dbReference type="EMBL" id="KAG1312540.1"/>
    </source>
</evidence>
<dbReference type="PRINTS" id="PR00984">
    <property type="entry name" value="TRNASYNTHILE"/>
</dbReference>
<dbReference type="Gene3D" id="1.10.730.20">
    <property type="match status" value="1"/>
</dbReference>
<keyword evidence="17" id="KW-1185">Reference proteome</keyword>
<dbReference type="GO" id="GO:0032543">
    <property type="term" value="P:mitochondrial translation"/>
    <property type="evidence" value="ECO:0007669"/>
    <property type="project" value="TreeGrafter"/>
</dbReference>
<evidence type="ECO:0000256" key="4">
    <source>
        <dbReference type="ARBA" id="ARBA00013165"/>
    </source>
</evidence>
<dbReference type="InterPro" id="IPR011333">
    <property type="entry name" value="SKP1/BTB/POZ_sf"/>
</dbReference>
<keyword evidence="6 13" id="KW-0547">Nucleotide-binding</keyword>
<dbReference type="EC" id="6.1.1.5" evidence="4"/>
<name>A0A9P6XF87_RHIOR</name>
<evidence type="ECO:0000256" key="6">
    <source>
        <dbReference type="ARBA" id="ARBA00022741"/>
    </source>
</evidence>
<evidence type="ECO:0000259" key="15">
    <source>
        <dbReference type="SMART" id="SM00225"/>
    </source>
</evidence>
<evidence type="ECO:0000313" key="17">
    <source>
        <dbReference type="Proteomes" id="UP000716291"/>
    </source>
</evidence>
<keyword evidence="7 13" id="KW-0067">ATP-binding</keyword>
<evidence type="ECO:0000256" key="5">
    <source>
        <dbReference type="ARBA" id="ARBA00022598"/>
    </source>
</evidence>
<reference evidence="16" key="1">
    <citation type="journal article" date="2020" name="Microb. Genom.">
        <title>Genetic diversity of clinical and environmental Mucorales isolates obtained from an investigation of mucormycosis cases among solid organ transplant recipients.</title>
        <authorList>
            <person name="Nguyen M.H."/>
            <person name="Kaul D."/>
            <person name="Muto C."/>
            <person name="Cheng S.J."/>
            <person name="Richter R.A."/>
            <person name="Bruno V.M."/>
            <person name="Liu G."/>
            <person name="Beyhan S."/>
            <person name="Sundermann A.J."/>
            <person name="Mounaud S."/>
            <person name="Pasculle A.W."/>
            <person name="Nierman W.C."/>
            <person name="Driscoll E."/>
            <person name="Cumbie R."/>
            <person name="Clancy C.J."/>
            <person name="Dupont C.L."/>
        </authorList>
    </citation>
    <scope>NUCLEOTIDE SEQUENCE</scope>
    <source>
        <strain evidence="16">GL11</strain>
    </source>
</reference>
<dbReference type="InterPro" id="IPR000210">
    <property type="entry name" value="BTB/POZ_dom"/>
</dbReference>
<feature type="domain" description="BTB" evidence="15">
    <location>
        <begin position="1008"/>
        <end position="1111"/>
    </location>
</feature>
<keyword evidence="8 13" id="KW-0648">Protein biosynthesis</keyword>
<dbReference type="InterPro" id="IPR013155">
    <property type="entry name" value="M/V/L/I-tRNA-synth_anticd-bd"/>
</dbReference>
<keyword evidence="9 13" id="KW-0030">Aminoacyl-tRNA synthetase</keyword>
<accession>A0A9P6XF87</accession>
<evidence type="ECO:0000256" key="11">
    <source>
        <dbReference type="ARBA" id="ARBA00048359"/>
    </source>
</evidence>
<dbReference type="Gene3D" id="3.90.740.10">
    <property type="entry name" value="Valyl/Leucyl/Isoleucyl-tRNA synthetase, editing domain"/>
    <property type="match status" value="1"/>
</dbReference>
<dbReference type="GO" id="GO:0006428">
    <property type="term" value="P:isoleucyl-tRNA aminoacylation"/>
    <property type="evidence" value="ECO:0007669"/>
    <property type="project" value="InterPro"/>
</dbReference>
<dbReference type="InterPro" id="IPR050081">
    <property type="entry name" value="Ile-tRNA_ligase"/>
</dbReference>
<dbReference type="Gene3D" id="2.160.20.80">
    <property type="entry name" value="E3 ubiquitin-protein ligase SopA"/>
    <property type="match status" value="1"/>
</dbReference>
<dbReference type="GO" id="GO:0004822">
    <property type="term" value="F:isoleucine-tRNA ligase activity"/>
    <property type="evidence" value="ECO:0007669"/>
    <property type="project" value="UniProtKB-EC"/>
</dbReference>
<comment type="subcellular location">
    <subcellularLocation>
        <location evidence="2">Cytoplasm</location>
    </subcellularLocation>
    <subcellularLocation>
        <location evidence="1">Mitochondrion</location>
    </subcellularLocation>
</comment>
<dbReference type="Gene3D" id="3.40.50.620">
    <property type="entry name" value="HUPs"/>
    <property type="match status" value="2"/>
</dbReference>
<dbReference type="InterPro" id="IPR023585">
    <property type="entry name" value="Ile-tRNA-ligase_type1"/>
</dbReference>
<dbReference type="CDD" id="cd00818">
    <property type="entry name" value="IleRS_core"/>
    <property type="match status" value="1"/>
</dbReference>
<evidence type="ECO:0000256" key="8">
    <source>
        <dbReference type="ARBA" id="ARBA00022917"/>
    </source>
</evidence>
<comment type="similarity">
    <text evidence="3 13">Belongs to the class-I aminoacyl-tRNA synthetase family.</text>
</comment>
<sequence length="1208" mass="139577">MTLQRLRSIQPCLKRSFCSSTGLKAKENPYTKTLLLPKTSFPLRANAATREHLFRDRCTKDLYPWQLKNNPKDAFILHDGPPYANGNVHAGHALNKIVKDIINRHKLLQGHKIYYRPGWDCHGLPIELKALEQIRQKESALSAVEIRKLAKSKALFEVDKQKKAFMSWGVMGDWENPYLTLTKDFEMRQLVVLREMIKKGYIYRQLKPVYWSPSSKSALAEAELEYKENHVSTSLYVQFPIKVDCWKDKQVYALIWTTTPWTLPSNRAICVHPELDYHLVQSQTGQHWIIGKDRLEALQEELDQCLTVLDTVKGSALVGSSYQHPISREQYPVLAGKHVTAESGTALVHTAPGHGLEDYEVCLANNIQPFSWVDEEGKFTSEAGPQFEGKFAFREGNETVIELLDASIVKKSDYIHKYPYDWRTKQPVMLRATAQWFANVEDLQKKAVSELEHVQTIPKSSIRRLEQFTLSRKEWCISRQRSWGVPIPALYDQEGNALMTETSINHIIQVLTEKGTDAWWEEENDSVFVAPEYRQDGKIYKRGYDTMDVWFDSGTSWTMLQGLFERDLSKPVADVYLEGSDQHRGWFQSSLLTSIALTGKAPYKTLITHGFTLDEKGDKMSKSLGNTIEPILITAGGKDKKKNPAYGSDVLRLWVANCDYTKDMTIGPSIIATTSDHLRKIRTTARFLLGNLHDFDLKHYVDYNNLQEIDQYMLYELYKYNQNVTVAMDDYSFNKAVQHVQNFTNNTLSSFYFDVIKDRLYNESESALPRRMAQTVLYEVLKSYTTSISPFVCHTAEEIYENYRQLTPTPQSSVFKAGWLYSDDKWNNTVLNEKWSMLLNLKSEVNQIIESIRQEKQIRTSQEVDISIVLDNSTRLAHALQSLQPSELSDVFMTSHVYINQPIEAIKERESTIEANKQSSDEEWHRLILPYKQEKQNLHQQIINELKALKELEDKHDLANTELVSSMNNAHDTLSNDIHQHQHLLMTEQRQYEAEKAKMAQVRLCQDEKIKLNVGGQLFQTSLFTLKKDPNSILATMFGEPKTIQPDADNSYFIDRDGTYFRLVLNYLRDLKIPTGIENDPKIMDELIQEARFYKLNDLLKLKWQKLPTITQKELHDLYPLHQSNYVIFDLQRKDLSNLDFSGYHIDPRSSFAESNLENAQFDQAQFGFDFDHQVDFRNTYLIGATFPQEGTVYRATGIEFRLEGAII</sequence>
<comment type="catalytic activity">
    <reaction evidence="11">
        <text>tRNA(Ile) + L-isoleucine + ATP = L-isoleucyl-tRNA(Ile) + AMP + diphosphate</text>
        <dbReference type="Rhea" id="RHEA:11060"/>
        <dbReference type="Rhea" id="RHEA-COMP:9666"/>
        <dbReference type="Rhea" id="RHEA-COMP:9695"/>
        <dbReference type="ChEBI" id="CHEBI:30616"/>
        <dbReference type="ChEBI" id="CHEBI:33019"/>
        <dbReference type="ChEBI" id="CHEBI:58045"/>
        <dbReference type="ChEBI" id="CHEBI:78442"/>
        <dbReference type="ChEBI" id="CHEBI:78528"/>
        <dbReference type="ChEBI" id="CHEBI:456215"/>
        <dbReference type="EC" id="6.1.1.5"/>
    </reaction>
</comment>
<dbReference type="Proteomes" id="UP000716291">
    <property type="component" value="Unassembled WGS sequence"/>
</dbReference>
<dbReference type="InterPro" id="IPR003131">
    <property type="entry name" value="T1-type_BTB"/>
</dbReference>
<dbReference type="EMBL" id="JAANQT010000270">
    <property type="protein sequence ID" value="KAG1312540.1"/>
    <property type="molecule type" value="Genomic_DNA"/>
</dbReference>
<proteinExistence type="inferred from homology"/>
<dbReference type="Pfam" id="PF08264">
    <property type="entry name" value="Anticodon_1"/>
    <property type="match status" value="1"/>
</dbReference>
<dbReference type="InterPro" id="IPR014729">
    <property type="entry name" value="Rossmann-like_a/b/a_fold"/>
</dbReference>
<dbReference type="GO" id="GO:0005524">
    <property type="term" value="F:ATP binding"/>
    <property type="evidence" value="ECO:0007669"/>
    <property type="project" value="UniProtKB-KW"/>
</dbReference>
<evidence type="ECO:0000256" key="2">
    <source>
        <dbReference type="ARBA" id="ARBA00004496"/>
    </source>
</evidence>
<evidence type="ECO:0000256" key="1">
    <source>
        <dbReference type="ARBA" id="ARBA00004173"/>
    </source>
</evidence>
<evidence type="ECO:0000256" key="13">
    <source>
        <dbReference type="RuleBase" id="RU363035"/>
    </source>
</evidence>
<evidence type="ECO:0000256" key="7">
    <source>
        <dbReference type="ARBA" id="ARBA00022840"/>
    </source>
</evidence>
<dbReference type="PANTHER" id="PTHR42765">
    <property type="entry name" value="SOLEUCYL-TRNA SYNTHETASE"/>
    <property type="match status" value="1"/>
</dbReference>
<dbReference type="AlphaFoldDB" id="A0A9P6XF87"/>
<gene>
    <name evidence="16" type="ORF">G6F64_002946</name>
</gene>
<dbReference type="SUPFAM" id="SSF54695">
    <property type="entry name" value="POZ domain"/>
    <property type="match status" value="1"/>
</dbReference>
<dbReference type="SUPFAM" id="SSF52374">
    <property type="entry name" value="Nucleotidylyl transferase"/>
    <property type="match status" value="1"/>
</dbReference>
<dbReference type="Pfam" id="PF00133">
    <property type="entry name" value="tRNA-synt_1"/>
    <property type="match status" value="1"/>
</dbReference>
<dbReference type="InterPro" id="IPR033708">
    <property type="entry name" value="Anticodon_Ile_BEm"/>
</dbReference>
<dbReference type="GO" id="GO:0005739">
    <property type="term" value="C:mitochondrion"/>
    <property type="evidence" value="ECO:0007669"/>
    <property type="project" value="UniProtKB-SubCell"/>
</dbReference>
<dbReference type="InterPro" id="IPR002301">
    <property type="entry name" value="Ile-tRNA-ligase"/>
</dbReference>
<protein>
    <recommendedName>
        <fullName evidence="12">Isoleucine--tRNA ligase, mitochondrial</fullName>
        <ecNumber evidence="4">6.1.1.5</ecNumber>
    </recommendedName>
    <alternativeName>
        <fullName evidence="10">Isoleucyl-tRNA synthetase</fullName>
    </alternativeName>
</protein>
<organism evidence="16 17">
    <name type="scientific">Rhizopus oryzae</name>
    <name type="common">Mucormycosis agent</name>
    <name type="synonym">Rhizopus arrhizus var. delemar</name>
    <dbReference type="NCBI Taxonomy" id="64495"/>
    <lineage>
        <taxon>Eukaryota</taxon>
        <taxon>Fungi</taxon>
        <taxon>Fungi incertae sedis</taxon>
        <taxon>Mucoromycota</taxon>
        <taxon>Mucoromycotina</taxon>
        <taxon>Mucoromycetes</taxon>
        <taxon>Mucorales</taxon>
        <taxon>Mucorineae</taxon>
        <taxon>Rhizopodaceae</taxon>
        <taxon>Rhizopus</taxon>
    </lineage>
</organism>
<dbReference type="InterPro" id="IPR009008">
    <property type="entry name" value="Val/Leu/Ile-tRNA-synth_edit"/>
</dbReference>
<evidence type="ECO:0000256" key="12">
    <source>
        <dbReference type="ARBA" id="ARBA00068280"/>
    </source>
</evidence>
<dbReference type="GO" id="GO:0000049">
    <property type="term" value="F:tRNA binding"/>
    <property type="evidence" value="ECO:0007669"/>
    <property type="project" value="InterPro"/>
</dbReference>
<dbReference type="SMART" id="SM00225">
    <property type="entry name" value="BTB"/>
    <property type="match status" value="1"/>
</dbReference>
<evidence type="ECO:0000256" key="9">
    <source>
        <dbReference type="ARBA" id="ARBA00023146"/>
    </source>
</evidence>
<dbReference type="FunFam" id="3.90.740.10:FF:000009">
    <property type="entry name" value="Isoleucyl-tRNA synthetase 2, mitochondrial"/>
    <property type="match status" value="1"/>
</dbReference>
<dbReference type="PANTHER" id="PTHR42765:SF1">
    <property type="entry name" value="ISOLEUCINE--TRNA LIGASE, MITOCHONDRIAL"/>
    <property type="match status" value="1"/>
</dbReference>
<evidence type="ECO:0000256" key="3">
    <source>
        <dbReference type="ARBA" id="ARBA00005594"/>
    </source>
</evidence>
<dbReference type="PROSITE" id="PS00178">
    <property type="entry name" value="AA_TRNA_LIGASE_I"/>
    <property type="match status" value="1"/>
</dbReference>
<dbReference type="Gene3D" id="1.10.10.830">
    <property type="entry name" value="Ile-tRNA synthetase CP2 domain-like"/>
    <property type="match status" value="1"/>
</dbReference>
<comment type="caution">
    <text evidence="16">The sequence shown here is derived from an EMBL/GenBank/DDBJ whole genome shotgun (WGS) entry which is preliminary data.</text>
</comment>